<feature type="region of interest" description="Disordered" evidence="1">
    <location>
        <begin position="1"/>
        <end position="20"/>
    </location>
</feature>
<sequence>MGGPHAVAPAYPAQNVRSRAEAPQAHDSVAVWFAPLLSERLAQAGFGTLEQLAQRINDTGTTWWYPVRGIGVRRAERVVQWLHEQQESTGIRMNPRNLQARGHGPCSKAASEHAAG</sequence>
<feature type="region of interest" description="Disordered" evidence="1">
    <location>
        <begin position="90"/>
        <end position="116"/>
    </location>
</feature>
<dbReference type="Proteomes" id="UP000267418">
    <property type="component" value="Unassembled WGS sequence"/>
</dbReference>
<dbReference type="Pfam" id="PF12482">
    <property type="entry name" value="DUF3701"/>
    <property type="match status" value="1"/>
</dbReference>
<reference evidence="2 3" key="1">
    <citation type="submission" date="2018-12" db="EMBL/GenBank/DDBJ databases">
        <title>The genome of Variovorax gossypii DSM 100435.</title>
        <authorList>
            <person name="Gao J."/>
            <person name="Sun J."/>
        </authorList>
    </citation>
    <scope>NUCLEOTIDE SEQUENCE [LARGE SCALE GENOMIC DNA]</scope>
    <source>
        <strain evidence="2 3">DSM 100435</strain>
    </source>
</reference>
<accession>A0A431THV3</accession>
<gene>
    <name evidence="2" type="ORF">EJP69_19280</name>
</gene>
<comment type="caution">
    <text evidence="2">The sequence shown here is derived from an EMBL/GenBank/DDBJ whole genome shotgun (WGS) entry which is preliminary data.</text>
</comment>
<dbReference type="OrthoDB" id="8610787at2"/>
<name>A0A431THV3_9BURK</name>
<dbReference type="AlphaFoldDB" id="A0A431THV3"/>
<proteinExistence type="predicted"/>
<protein>
    <submittedName>
        <fullName evidence="2">Integrase</fullName>
    </submittedName>
</protein>
<keyword evidence="3" id="KW-1185">Reference proteome</keyword>
<evidence type="ECO:0000313" key="3">
    <source>
        <dbReference type="Proteomes" id="UP000267418"/>
    </source>
</evidence>
<evidence type="ECO:0000256" key="1">
    <source>
        <dbReference type="SAM" id="MobiDB-lite"/>
    </source>
</evidence>
<organism evidence="2 3">
    <name type="scientific">Variovorax gossypii</name>
    <dbReference type="NCBI Taxonomy" id="1679495"/>
    <lineage>
        <taxon>Bacteria</taxon>
        <taxon>Pseudomonadati</taxon>
        <taxon>Pseudomonadota</taxon>
        <taxon>Betaproteobacteria</taxon>
        <taxon>Burkholderiales</taxon>
        <taxon>Comamonadaceae</taxon>
        <taxon>Variovorax</taxon>
    </lineage>
</organism>
<dbReference type="InterPro" id="IPR022169">
    <property type="entry name" value="DUF3701"/>
</dbReference>
<dbReference type="EMBL" id="RXOE01000005">
    <property type="protein sequence ID" value="RTQ33100.1"/>
    <property type="molecule type" value="Genomic_DNA"/>
</dbReference>
<evidence type="ECO:0000313" key="2">
    <source>
        <dbReference type="EMBL" id="RTQ33100.1"/>
    </source>
</evidence>